<evidence type="ECO:0000256" key="2">
    <source>
        <dbReference type="SAM" id="Phobius"/>
    </source>
</evidence>
<reference evidence="3 4" key="1">
    <citation type="journal article" date="2019" name="J Genomics">
        <title>The Draft Genome of a Hydrogen-producing Cyanobacterium, Arthrospira platensis NIES-46.</title>
        <authorList>
            <person name="Suzuki S."/>
            <person name="Yamaguchi H."/>
            <person name="Kawachi M."/>
        </authorList>
    </citation>
    <scope>NUCLEOTIDE SEQUENCE [LARGE SCALE GENOMIC DNA]</scope>
    <source>
        <strain evidence="3 4">NIES-46</strain>
    </source>
</reference>
<proteinExistence type="predicted"/>
<keyword evidence="4" id="KW-1185">Reference proteome</keyword>
<keyword evidence="2" id="KW-0472">Membrane</keyword>
<name>A0A5M3T6S1_LIMPL</name>
<evidence type="ECO:0000313" key="3">
    <source>
        <dbReference type="EMBL" id="GCE94577.1"/>
    </source>
</evidence>
<feature type="compositionally biased region" description="Acidic residues" evidence="1">
    <location>
        <begin position="365"/>
        <end position="395"/>
    </location>
</feature>
<keyword evidence="2" id="KW-0812">Transmembrane</keyword>
<dbReference type="RefSeq" id="WP_152088575.1">
    <property type="nucleotide sequence ID" value="NZ_BIMW01000102.1"/>
</dbReference>
<evidence type="ECO:0000313" key="4">
    <source>
        <dbReference type="Proteomes" id="UP000326169"/>
    </source>
</evidence>
<feature type="transmembrane region" description="Helical" evidence="2">
    <location>
        <begin position="161"/>
        <end position="182"/>
    </location>
</feature>
<dbReference type="Proteomes" id="UP000326169">
    <property type="component" value="Unassembled WGS sequence"/>
</dbReference>
<comment type="caution">
    <text evidence="3">The sequence shown here is derived from an EMBL/GenBank/DDBJ whole genome shotgun (WGS) entry which is preliminary data.</text>
</comment>
<feature type="compositionally biased region" description="Polar residues" evidence="1">
    <location>
        <begin position="328"/>
        <end position="339"/>
    </location>
</feature>
<feature type="transmembrane region" description="Helical" evidence="2">
    <location>
        <begin position="203"/>
        <end position="229"/>
    </location>
</feature>
<feature type="transmembrane region" description="Helical" evidence="2">
    <location>
        <begin position="249"/>
        <end position="272"/>
    </location>
</feature>
<feature type="transmembrane region" description="Helical" evidence="2">
    <location>
        <begin position="284"/>
        <end position="302"/>
    </location>
</feature>
<dbReference type="EMBL" id="BIMW01000102">
    <property type="protein sequence ID" value="GCE94577.1"/>
    <property type="molecule type" value="Genomic_DNA"/>
</dbReference>
<evidence type="ECO:0000256" key="1">
    <source>
        <dbReference type="SAM" id="MobiDB-lite"/>
    </source>
</evidence>
<sequence>MQNQPSIKQARLGDPEAIASIIQHLLPLEDTTVYTQLKNDYLEITLESPTLPHQDYSVDLVKQIISKIQPQNITNIVVQGRELAQFHPAWTQCIDITQTPPHKPPKPAAYPFKWPRWFPYPSSWLRTTGLFLWAFLVLTIFARFGGFWSSFIYDISNNHHLALFILASSLISAIAVFSYSHHFIKSALKKPRKFSKYPGSQSIWEGILAVIILCIATLVFLIVVVPFYPDQCYSYSSYCHLRYWESAQLVVSSGMLISFISTLYLYQAEFLIRKHISRQQILKFASIAAVSCTLIISLNISYRNLAYIKGIVTDIVANSQSLIATTTPQTTEPLINSEPTPAAQIESSPEPPPAAQIESSPEPSPEAEIESSPEPPPEAEIESSPEPPPEAEIEPPTEPLVNSDPFAEAVRKATEAANLTQTAQSQQDWETISKNWQLASQLMQQVPFNDPNYLTAQDRAVLYYNNYNYSQTMATQATR</sequence>
<keyword evidence="2" id="KW-1133">Transmembrane helix</keyword>
<dbReference type="GeneID" id="301683474"/>
<accession>A0A5M3T6S1</accession>
<organism evidence="3 4">
    <name type="scientific">Limnospira platensis NIES-46</name>
    <dbReference type="NCBI Taxonomy" id="1236695"/>
    <lineage>
        <taxon>Bacteria</taxon>
        <taxon>Bacillati</taxon>
        <taxon>Cyanobacteriota</taxon>
        <taxon>Cyanophyceae</taxon>
        <taxon>Oscillatoriophycideae</taxon>
        <taxon>Oscillatoriales</taxon>
        <taxon>Sirenicapillariaceae</taxon>
        <taxon>Limnospira</taxon>
    </lineage>
</organism>
<gene>
    <name evidence="3" type="ORF">NIES46_26360</name>
</gene>
<feature type="region of interest" description="Disordered" evidence="1">
    <location>
        <begin position="328"/>
        <end position="402"/>
    </location>
</feature>
<protein>
    <submittedName>
        <fullName evidence="3">Uncharacterized protein</fullName>
    </submittedName>
</protein>
<feature type="transmembrane region" description="Helical" evidence="2">
    <location>
        <begin position="130"/>
        <end position="149"/>
    </location>
</feature>